<protein>
    <submittedName>
        <fullName evidence="1">12348_t:CDS:1</fullName>
    </submittedName>
</protein>
<feature type="non-terminal residue" evidence="1">
    <location>
        <position position="58"/>
    </location>
</feature>
<gene>
    <name evidence="1" type="ORF">DHETER_LOCUS12671</name>
</gene>
<proteinExistence type="predicted"/>
<dbReference type="EMBL" id="CAJVPU010031880">
    <property type="protein sequence ID" value="CAG8718126.1"/>
    <property type="molecule type" value="Genomic_DNA"/>
</dbReference>
<dbReference type="Proteomes" id="UP000789702">
    <property type="component" value="Unassembled WGS sequence"/>
</dbReference>
<comment type="caution">
    <text evidence="1">The sequence shown here is derived from an EMBL/GenBank/DDBJ whole genome shotgun (WGS) entry which is preliminary data.</text>
</comment>
<keyword evidence="2" id="KW-1185">Reference proteome</keyword>
<name>A0ACA9PPF2_9GLOM</name>
<sequence length="58" mass="6380">MSSPSALSYDEIQKPMDVLSGDEAQEPMYKLSCNEAQGLTSMAYDEFNNNESISVEAI</sequence>
<accession>A0ACA9PPF2</accession>
<evidence type="ECO:0000313" key="2">
    <source>
        <dbReference type="Proteomes" id="UP000789702"/>
    </source>
</evidence>
<reference evidence="1" key="1">
    <citation type="submission" date="2021-06" db="EMBL/GenBank/DDBJ databases">
        <authorList>
            <person name="Kallberg Y."/>
            <person name="Tangrot J."/>
            <person name="Rosling A."/>
        </authorList>
    </citation>
    <scope>NUCLEOTIDE SEQUENCE</scope>
    <source>
        <strain evidence="1">IL203A</strain>
    </source>
</reference>
<evidence type="ECO:0000313" key="1">
    <source>
        <dbReference type="EMBL" id="CAG8718126.1"/>
    </source>
</evidence>
<organism evidence="1 2">
    <name type="scientific">Dentiscutata heterogama</name>
    <dbReference type="NCBI Taxonomy" id="1316150"/>
    <lineage>
        <taxon>Eukaryota</taxon>
        <taxon>Fungi</taxon>
        <taxon>Fungi incertae sedis</taxon>
        <taxon>Mucoromycota</taxon>
        <taxon>Glomeromycotina</taxon>
        <taxon>Glomeromycetes</taxon>
        <taxon>Diversisporales</taxon>
        <taxon>Gigasporaceae</taxon>
        <taxon>Dentiscutata</taxon>
    </lineage>
</organism>